<dbReference type="Proteomes" id="UP001233999">
    <property type="component" value="Unassembled WGS sequence"/>
</dbReference>
<feature type="repeat" description="WD" evidence="5">
    <location>
        <begin position="1237"/>
        <end position="1278"/>
    </location>
</feature>
<dbReference type="SUPFAM" id="SSF50978">
    <property type="entry name" value="WD40 repeat-like"/>
    <property type="match status" value="2"/>
</dbReference>
<feature type="repeat" description="WD" evidence="5">
    <location>
        <begin position="1280"/>
        <end position="1314"/>
    </location>
</feature>
<organism evidence="9 10">
    <name type="scientific">Diploptera punctata</name>
    <name type="common">Pacific beetle cockroach</name>
    <dbReference type="NCBI Taxonomy" id="6984"/>
    <lineage>
        <taxon>Eukaryota</taxon>
        <taxon>Metazoa</taxon>
        <taxon>Ecdysozoa</taxon>
        <taxon>Arthropoda</taxon>
        <taxon>Hexapoda</taxon>
        <taxon>Insecta</taxon>
        <taxon>Pterygota</taxon>
        <taxon>Neoptera</taxon>
        <taxon>Polyneoptera</taxon>
        <taxon>Dictyoptera</taxon>
        <taxon>Blattodea</taxon>
        <taxon>Blaberoidea</taxon>
        <taxon>Blaberidae</taxon>
        <taxon>Diplopterinae</taxon>
        <taxon>Diploptera</taxon>
    </lineage>
</organism>
<dbReference type="PANTHER" id="PTHR22836:SF0">
    <property type="entry name" value="PRE-MRNA 3' END PROCESSING PROTEIN WDR33"/>
    <property type="match status" value="1"/>
</dbReference>
<dbReference type="Pfam" id="PF16087">
    <property type="entry name" value="DUF4817"/>
    <property type="match status" value="1"/>
</dbReference>
<feature type="repeat" description="WD" evidence="5">
    <location>
        <begin position="721"/>
        <end position="753"/>
    </location>
</feature>
<evidence type="ECO:0000313" key="9">
    <source>
        <dbReference type="EMBL" id="KAJ9583747.1"/>
    </source>
</evidence>
<dbReference type="Gene3D" id="2.130.10.10">
    <property type="entry name" value="YVTN repeat-like/Quinoprotein amine dehydrogenase"/>
    <property type="match status" value="3"/>
</dbReference>
<dbReference type="SMART" id="SM00320">
    <property type="entry name" value="WD40"/>
    <property type="match status" value="6"/>
</dbReference>
<comment type="caution">
    <text evidence="9">The sequence shown here is derived from an EMBL/GenBank/DDBJ whole genome shotgun (WGS) entry which is preliminary data.</text>
</comment>
<protein>
    <recommendedName>
        <fullName evidence="8">DUF4817 domain-containing protein</fullName>
    </recommendedName>
</protein>
<dbReference type="InterPro" id="IPR001680">
    <property type="entry name" value="WD40_rpt"/>
</dbReference>
<dbReference type="InterPro" id="IPR001893">
    <property type="entry name" value="Cys-rich_GLG1_repeat"/>
</dbReference>
<sequence>FFLENYLESLVKEADVGEDWRVDPVLREACKPVVDVSCSEVRGGDARVMSCLMDKLGTDHMTTACETALLQIQYFVARDFKLDPQLYRQCREDAVRLCHAKNTWSDDGTRYDPERGPLVLPCLYRYAHHPEKNMRLRTGCMEEIKRVMRQRAVSVDLQPEVEDACMEDLADLCPDKTGKGEEMVCLQDKLEKLTVQCRTVVSNFTEEEAEHVELNPIIMSVCQDVMKRHCDAELNMGTDEGDMMECLIEHKNEPDFKEACRTHVMRYCPNSKTKYDVIFCLSEIVRNDTLREAKHSISKDCRQQLRAQLFQQRENIQFDPRLHTACKNDIQKFCIDKQAGGAQVLECLQKYKPKLTFECHRAIFNVEKQEMQDSSVDYTLMTTCKQMIRHFCHDEDTSQALFCLKRYKDEASFDPECKLIVVRRMIEQSEDYRFNPMLQKGCQPDISKFCTKVIANEPPDSELEGKVVKCLKMQFRERKLRKECEQQVAAVLREEALNYRLNPLLATMCKTEIQTMCQLDDNAEDGSGVACGVDVSKFCRDIPQGAGRRLAAGNTLEIRRQRCNYIELQELTLLIVFRATAWNGAVSVFPSSSNSKHGSVGGPDSEFDGKRLRKSVMRKTVDYNSAIIKMLECRVWQRDFRDRRALQPDVTYYPDLQPPPSYIDNAINSVTTRFVKTATNKMRCPIFCMAWTPEGRRLVTGASSGEFTLWNGLTFNFETILQAHDSPVRTMVWSHNDVWMVTGDHSGYVKYWQSNMNNVKMFQAHKEAIRGLSCSVSIPKHILQKLFNVYCVRKNRKEERRYLKINLTIGLENVVEVQRRWTVEFGTPPPTRVTITRIRDKFEDDGTVLSLSVEPGMNEFFGVYAFLWNGTEAARTPTRKDAEDSERGVYEYQGEKDSPSRRQNNGRDDTEDGTETIFRHLTKSRSARELRSFAGQQHGWDHPKPSDGAEISLQERKPLDGVKKYEFQTQSRSSSAITPTDEILQPSTLLSWNAGFHGRRFSICGGHLHQTNVRVEPERAGISVGFSTNVNCPGVTCLNGYSQPVRNHPLCGRVTTRDKGLDLSDYIWGVDPKHKNTFLNLSNRGITIISIGKGSIMRATCVRVILSDKTTSVIFVCYRGMHLCLHPANNTVYKHVCDMQYYADSPVLPVEFFGDSIKFLFSVYTENMIEVFKLPPQVITYPTSAQLTIKRILRGHGADVKCVHWHPQKGLIISGSKDNQQPVKLWDPKSGQSLATLHAHKSTVMDIKWNNNGNWVVTASRDHLLKLFDLRNLSQEVQTFRGHKKEASSVAWHPYHEGLFCSGGSDGAILFWHVGADKEVGGIEQAHDSIVWTLAWHPLGHILCSGSNDHTSKFWTRNRPGDLMRDKYNLNTLPAGLPGFEDLDMVEFFASHLARKLRNFNNYYRMNRFLSMQK</sequence>
<name>A0AAD7ZNN2_DIPPU</name>
<gene>
    <name evidence="9" type="ORF">L9F63_021910</name>
</gene>
<feature type="repeat" description="Cys-rich GLG1" evidence="6">
    <location>
        <begin position="296"/>
        <end position="356"/>
    </location>
</feature>
<feature type="non-terminal residue" evidence="9">
    <location>
        <position position="1"/>
    </location>
</feature>
<dbReference type="InterPro" id="IPR045245">
    <property type="entry name" value="Pfs2-like"/>
</dbReference>
<evidence type="ECO:0000259" key="8">
    <source>
        <dbReference type="Pfam" id="PF16087"/>
    </source>
</evidence>
<evidence type="ECO:0000256" key="7">
    <source>
        <dbReference type="SAM" id="MobiDB-lite"/>
    </source>
</evidence>
<feature type="repeat" description="Cys-rich GLG1" evidence="6">
    <location>
        <begin position="412"/>
        <end position="479"/>
    </location>
</feature>
<dbReference type="PANTHER" id="PTHR22836">
    <property type="entry name" value="WD40 REPEAT PROTEIN"/>
    <property type="match status" value="1"/>
</dbReference>
<dbReference type="InterPro" id="IPR032135">
    <property type="entry name" value="DUF4817"/>
</dbReference>
<dbReference type="InterPro" id="IPR015943">
    <property type="entry name" value="WD40/YVTN_repeat-like_dom_sf"/>
</dbReference>
<dbReference type="GO" id="GO:0000139">
    <property type="term" value="C:Golgi membrane"/>
    <property type="evidence" value="ECO:0007669"/>
    <property type="project" value="InterPro"/>
</dbReference>
<evidence type="ECO:0000256" key="6">
    <source>
        <dbReference type="PROSITE-ProRule" id="PRU00622"/>
    </source>
</evidence>
<feature type="domain" description="DUF4817" evidence="8">
    <location>
        <begin position="812"/>
        <end position="848"/>
    </location>
</feature>
<feature type="repeat" description="Cys-rich GLG1" evidence="6">
    <location>
        <begin position="60"/>
        <end position="131"/>
    </location>
</feature>
<dbReference type="GO" id="GO:0005847">
    <property type="term" value="C:mRNA cleavage and polyadenylation specificity factor complex"/>
    <property type="evidence" value="ECO:0007669"/>
    <property type="project" value="TreeGrafter"/>
</dbReference>
<dbReference type="EMBL" id="JASPKZ010007534">
    <property type="protein sequence ID" value="KAJ9583747.1"/>
    <property type="molecule type" value="Genomic_DNA"/>
</dbReference>
<feature type="repeat" description="WD" evidence="5">
    <location>
        <begin position="1193"/>
        <end position="1219"/>
    </location>
</feature>
<dbReference type="Pfam" id="PF00839">
    <property type="entry name" value="Cys_rich_FGFR"/>
    <property type="match status" value="8"/>
</dbReference>
<dbReference type="PROSITE" id="PS50294">
    <property type="entry name" value="WD_REPEATS_REGION"/>
    <property type="match status" value="3"/>
</dbReference>
<evidence type="ECO:0000256" key="5">
    <source>
        <dbReference type="PROSITE-ProRule" id="PRU00221"/>
    </source>
</evidence>
<evidence type="ECO:0000256" key="4">
    <source>
        <dbReference type="ARBA" id="ARBA00023242"/>
    </source>
</evidence>
<feature type="non-terminal residue" evidence="9">
    <location>
        <position position="1414"/>
    </location>
</feature>
<evidence type="ECO:0000313" key="10">
    <source>
        <dbReference type="Proteomes" id="UP001233999"/>
    </source>
</evidence>
<dbReference type="Pfam" id="PF00400">
    <property type="entry name" value="WD40"/>
    <property type="match status" value="6"/>
</dbReference>
<dbReference type="FunFam" id="2.130.10.10:FF:000077">
    <property type="entry name" value="WD repeat domain 33"/>
    <property type="match status" value="1"/>
</dbReference>
<feature type="repeat" description="Cys-rich GLG1" evidence="6">
    <location>
        <begin position="192"/>
        <end position="255"/>
    </location>
</feature>
<keyword evidence="3" id="KW-0677">Repeat</keyword>
<dbReference type="InterPro" id="IPR017873">
    <property type="entry name" value="Cys-rich_GLG1_repeat_euk"/>
</dbReference>
<proteinExistence type="predicted"/>
<dbReference type="InterPro" id="IPR036322">
    <property type="entry name" value="WD40_repeat_dom_sf"/>
</dbReference>
<keyword evidence="4" id="KW-0539">Nucleus</keyword>
<reference evidence="9" key="2">
    <citation type="submission" date="2023-05" db="EMBL/GenBank/DDBJ databases">
        <authorList>
            <person name="Fouks B."/>
        </authorList>
    </citation>
    <scope>NUCLEOTIDE SEQUENCE</scope>
    <source>
        <strain evidence="9">Stay&amp;Tobe</strain>
        <tissue evidence="9">Testes</tissue>
    </source>
</reference>
<evidence type="ECO:0000256" key="1">
    <source>
        <dbReference type="ARBA" id="ARBA00004123"/>
    </source>
</evidence>
<reference evidence="9" key="1">
    <citation type="journal article" date="2023" name="IScience">
        <title>Live-bearing cockroach genome reveals convergent evolutionary mechanisms linked to viviparity in insects and beyond.</title>
        <authorList>
            <person name="Fouks B."/>
            <person name="Harrison M.C."/>
            <person name="Mikhailova A.A."/>
            <person name="Marchal E."/>
            <person name="English S."/>
            <person name="Carruthers M."/>
            <person name="Jennings E.C."/>
            <person name="Chiamaka E.L."/>
            <person name="Frigard R.A."/>
            <person name="Pippel M."/>
            <person name="Attardo G.M."/>
            <person name="Benoit J.B."/>
            <person name="Bornberg-Bauer E."/>
            <person name="Tobe S.S."/>
        </authorList>
    </citation>
    <scope>NUCLEOTIDE SEQUENCE</scope>
    <source>
        <strain evidence="9">Stay&amp;Tobe</strain>
    </source>
</reference>
<evidence type="ECO:0000256" key="2">
    <source>
        <dbReference type="ARBA" id="ARBA00022574"/>
    </source>
</evidence>
<dbReference type="PROSITE" id="PS51289">
    <property type="entry name" value="GLG1_C_RICH"/>
    <property type="match status" value="4"/>
</dbReference>
<keyword evidence="2 5" id="KW-0853">WD repeat</keyword>
<dbReference type="CDD" id="cd00200">
    <property type="entry name" value="WD40"/>
    <property type="match status" value="1"/>
</dbReference>
<keyword evidence="10" id="KW-1185">Reference proteome</keyword>
<feature type="repeat" description="WD" evidence="5">
    <location>
        <begin position="1324"/>
        <end position="1355"/>
    </location>
</feature>
<accession>A0AAD7ZNN2</accession>
<dbReference type="GO" id="GO:0031124">
    <property type="term" value="P:mRNA 3'-end processing"/>
    <property type="evidence" value="ECO:0007669"/>
    <property type="project" value="InterPro"/>
</dbReference>
<comment type="subcellular location">
    <subcellularLocation>
        <location evidence="1">Nucleus</location>
    </subcellularLocation>
</comment>
<feature type="region of interest" description="Disordered" evidence="7">
    <location>
        <begin position="875"/>
        <end position="915"/>
    </location>
</feature>
<feature type="repeat" description="WD" evidence="5">
    <location>
        <begin position="679"/>
        <end position="711"/>
    </location>
</feature>
<dbReference type="FunFam" id="2.130.10.10:FF:000237">
    <property type="entry name" value="Flowering time control protein FY"/>
    <property type="match status" value="1"/>
</dbReference>
<evidence type="ECO:0000256" key="3">
    <source>
        <dbReference type="ARBA" id="ARBA00022737"/>
    </source>
</evidence>
<feature type="compositionally biased region" description="Basic and acidic residues" evidence="7">
    <location>
        <begin position="878"/>
        <end position="908"/>
    </location>
</feature>
<dbReference type="PROSITE" id="PS50082">
    <property type="entry name" value="WD_REPEATS_2"/>
    <property type="match status" value="6"/>
</dbReference>